<dbReference type="GO" id="GO:0005884">
    <property type="term" value="C:actin filament"/>
    <property type="evidence" value="ECO:0007669"/>
    <property type="project" value="TreeGrafter"/>
</dbReference>
<accession>A0A9P1G3I6</accession>
<dbReference type="Proteomes" id="UP001152797">
    <property type="component" value="Unassembled WGS sequence"/>
</dbReference>
<feature type="compositionally biased region" description="Basic and acidic residues" evidence="1">
    <location>
        <begin position="315"/>
        <end position="336"/>
    </location>
</feature>
<dbReference type="AlphaFoldDB" id="A0A9P1G3I6"/>
<feature type="compositionally biased region" description="Low complexity" evidence="1">
    <location>
        <begin position="264"/>
        <end position="294"/>
    </location>
</feature>
<dbReference type="GO" id="GO:0030041">
    <property type="term" value="P:actin filament polymerization"/>
    <property type="evidence" value="ECO:0007669"/>
    <property type="project" value="TreeGrafter"/>
</dbReference>
<reference evidence="2" key="1">
    <citation type="submission" date="2022-10" db="EMBL/GenBank/DDBJ databases">
        <authorList>
            <person name="Chen Y."/>
            <person name="Dougan E. K."/>
            <person name="Chan C."/>
            <person name="Rhodes N."/>
            <person name="Thang M."/>
        </authorList>
    </citation>
    <scope>NUCLEOTIDE SEQUENCE</scope>
</reference>
<feature type="region of interest" description="Disordered" evidence="1">
    <location>
        <begin position="35"/>
        <end position="59"/>
    </location>
</feature>
<feature type="compositionally biased region" description="Basic and acidic residues" evidence="1">
    <location>
        <begin position="420"/>
        <end position="442"/>
    </location>
</feature>
<dbReference type="InterPro" id="IPR051412">
    <property type="entry name" value="Formin_Homology_Diaphanous_sf"/>
</dbReference>
<organism evidence="2">
    <name type="scientific">Cladocopium goreaui</name>
    <dbReference type="NCBI Taxonomy" id="2562237"/>
    <lineage>
        <taxon>Eukaryota</taxon>
        <taxon>Sar</taxon>
        <taxon>Alveolata</taxon>
        <taxon>Dinophyceae</taxon>
        <taxon>Suessiales</taxon>
        <taxon>Symbiodiniaceae</taxon>
        <taxon>Cladocopium</taxon>
    </lineage>
</organism>
<evidence type="ECO:0000313" key="3">
    <source>
        <dbReference type="EMBL" id="CAL1153024.1"/>
    </source>
</evidence>
<feature type="compositionally biased region" description="Low complexity" evidence="1">
    <location>
        <begin position="443"/>
        <end position="457"/>
    </location>
</feature>
<dbReference type="PANTHER" id="PTHR45691:SF6">
    <property type="entry name" value="PROTEIN DIAPHANOUS"/>
    <property type="match status" value="1"/>
</dbReference>
<dbReference type="PANTHER" id="PTHR45691">
    <property type="entry name" value="PROTEIN DIAPHANOUS"/>
    <property type="match status" value="1"/>
</dbReference>
<gene>
    <name evidence="2" type="ORF">C1SCF055_LOCUS25829</name>
</gene>
<evidence type="ECO:0000256" key="1">
    <source>
        <dbReference type="SAM" id="MobiDB-lite"/>
    </source>
</evidence>
<feature type="compositionally biased region" description="Basic and acidic residues" evidence="1">
    <location>
        <begin position="352"/>
        <end position="365"/>
    </location>
</feature>
<dbReference type="EMBL" id="CAMXCT030002665">
    <property type="protein sequence ID" value="CAL4786961.1"/>
    <property type="molecule type" value="Genomic_DNA"/>
</dbReference>
<dbReference type="EMBL" id="CAMXCT020002665">
    <property type="protein sequence ID" value="CAL1153024.1"/>
    <property type="molecule type" value="Genomic_DNA"/>
</dbReference>
<feature type="region of interest" description="Disordered" evidence="1">
    <location>
        <begin position="201"/>
        <end position="500"/>
    </location>
</feature>
<dbReference type="EMBL" id="CAMXCT010002665">
    <property type="protein sequence ID" value="CAI3999649.1"/>
    <property type="molecule type" value="Genomic_DNA"/>
</dbReference>
<evidence type="ECO:0000313" key="4">
    <source>
        <dbReference type="EMBL" id="CAL4786961.1"/>
    </source>
</evidence>
<name>A0A9P1G3I6_9DINO</name>
<feature type="compositionally biased region" description="Basic and acidic residues" evidence="1">
    <location>
        <begin position="373"/>
        <end position="392"/>
    </location>
</feature>
<dbReference type="OrthoDB" id="445449at2759"/>
<proteinExistence type="predicted"/>
<reference evidence="3" key="2">
    <citation type="submission" date="2024-04" db="EMBL/GenBank/DDBJ databases">
        <authorList>
            <person name="Chen Y."/>
            <person name="Shah S."/>
            <person name="Dougan E. K."/>
            <person name="Thang M."/>
            <person name="Chan C."/>
        </authorList>
    </citation>
    <scope>NUCLEOTIDE SEQUENCE [LARGE SCALE GENOMIC DNA]</scope>
</reference>
<sequence length="500" mass="54915">MLGCAFQYVDDVWNELTNDEWQKAPQVRVTPLVEQAPARSPAMAGAQPLPSRSRPPPERASVALPAADVMPYAAPAVAKAQKQAFAVDTVHIRGGFLNPKLNAVYHMDSSVQVGSRATYWDEQRRFFMYYQAAMKRWAISIRIHDAKTGEDMLDHARRGGLCGFAFEVDKLTNQWKEFYEGRWVTVQIDIHKLCTGKRAPPVAARTTASHDLPPETPLPMAVKPEPPSLPPQPPQPPHPPQPPQPPQLSQPPNPPQPIQSTSRAPAAAAPAVAPVSAPSAPSAPSTVAPSPVAPKTSSEKQMAAPLEQEAQAEDSAPKGEVAKAKEAEAKSSKEIPSEDESHEEKRKKRKKEKDAKNADEKENHKADKKAKKLEKEERARRKENKMREKIRQEMLAARANKPSNTKGPTLKASPKKASRKVRDSLKSKEERKEAKRREKSERSSAPSPSEPASPGGPSRRRRWHAAIAKPWPSLWSEDDAATAVTSQPPEGATVPQPSQA</sequence>
<keyword evidence="5" id="KW-1185">Reference proteome</keyword>
<evidence type="ECO:0000313" key="2">
    <source>
        <dbReference type="EMBL" id="CAI3999649.1"/>
    </source>
</evidence>
<evidence type="ECO:0000313" key="5">
    <source>
        <dbReference type="Proteomes" id="UP001152797"/>
    </source>
</evidence>
<comment type="caution">
    <text evidence="2">The sequence shown here is derived from an EMBL/GenBank/DDBJ whole genome shotgun (WGS) entry which is preliminary data.</text>
</comment>
<protein>
    <submittedName>
        <fullName evidence="4">Nipped-B-like protein B</fullName>
    </submittedName>
</protein>
<feature type="compositionally biased region" description="Pro residues" evidence="1">
    <location>
        <begin position="224"/>
        <end position="257"/>
    </location>
</feature>